<evidence type="ECO:0000259" key="1">
    <source>
        <dbReference type="PROSITE" id="PS51677"/>
    </source>
</evidence>
<accession>A0ABS0F4V5</accession>
<dbReference type="EMBL" id="JADPKZ010000042">
    <property type="protein sequence ID" value="MBF8378334.1"/>
    <property type="molecule type" value="Genomic_DNA"/>
</dbReference>
<sequence length="232" mass="25934">MIDWLVAAVLAVLVLYAGLPFVWTRGLGRACIRRTSKQGCVALTFDDGPHPVYTPRLLDALREAGVKATFFVIAEHALKHPDIVERMIAEGHEVQVHGYRHWFVPLLPPGLTARQCLGARDVLARRFGIHPRVYRPTWGACNLATLVFLRRAKMSMLLWSVMVGDWRSTPPEELVRRIVAKLDGRSVIVLHDSDESPGAERGAPENVIAAIPAVIEEIRRRGYTFVLASECE</sequence>
<dbReference type="PANTHER" id="PTHR10587:SF137">
    <property type="entry name" value="4-DEOXY-4-FORMAMIDO-L-ARABINOSE-PHOSPHOUNDECAPRENOL DEFORMYLASE ARND-RELATED"/>
    <property type="match status" value="1"/>
</dbReference>
<reference evidence="2 3" key="1">
    <citation type="submission" date="2020-11" db="EMBL/GenBank/DDBJ databases">
        <title>Genomic insight of Alicyclobacillus mali FL 18 reveals a new arsenic-resistant strain, with potential in environmental biotechnology.</title>
        <authorList>
            <person name="Fiorentino G."/>
            <person name="Gallo G."/>
            <person name="Aulitto M."/>
        </authorList>
    </citation>
    <scope>NUCLEOTIDE SEQUENCE [LARGE SCALE GENOMIC DNA]</scope>
    <source>
        <strain evidence="2 3">FL 18</strain>
    </source>
</reference>
<dbReference type="SUPFAM" id="SSF88713">
    <property type="entry name" value="Glycoside hydrolase/deacetylase"/>
    <property type="match status" value="1"/>
</dbReference>
<name>A0ABS0F4V5_9BACL</name>
<dbReference type="Pfam" id="PF01522">
    <property type="entry name" value="Polysacc_deac_1"/>
    <property type="match status" value="1"/>
</dbReference>
<keyword evidence="3" id="KW-1185">Reference proteome</keyword>
<dbReference type="InterPro" id="IPR050248">
    <property type="entry name" value="Polysacc_deacetylase_ArnD"/>
</dbReference>
<dbReference type="Gene3D" id="3.20.20.370">
    <property type="entry name" value="Glycoside hydrolase/deacetylase"/>
    <property type="match status" value="1"/>
</dbReference>
<dbReference type="InterPro" id="IPR011330">
    <property type="entry name" value="Glyco_hydro/deAcase_b/a-brl"/>
</dbReference>
<dbReference type="InterPro" id="IPR002509">
    <property type="entry name" value="NODB_dom"/>
</dbReference>
<protein>
    <submittedName>
        <fullName evidence="2">Polysaccharide deacetylase family protein</fullName>
    </submittedName>
</protein>
<dbReference type="PROSITE" id="PS51677">
    <property type="entry name" value="NODB"/>
    <property type="match status" value="1"/>
</dbReference>
<dbReference type="PANTHER" id="PTHR10587">
    <property type="entry name" value="GLYCOSYL TRANSFERASE-RELATED"/>
    <property type="match status" value="1"/>
</dbReference>
<comment type="caution">
    <text evidence="2">The sequence shown here is derived from an EMBL/GenBank/DDBJ whole genome shotgun (WGS) entry which is preliminary data.</text>
</comment>
<organism evidence="2 3">
    <name type="scientific">Alicyclobacillus mali</name>
    <name type="common">ex Roth et al. 2021</name>
    <dbReference type="NCBI Taxonomy" id="1123961"/>
    <lineage>
        <taxon>Bacteria</taxon>
        <taxon>Bacillati</taxon>
        <taxon>Bacillota</taxon>
        <taxon>Bacilli</taxon>
        <taxon>Bacillales</taxon>
        <taxon>Alicyclobacillaceae</taxon>
        <taxon>Alicyclobacillus</taxon>
    </lineage>
</organism>
<evidence type="ECO:0000313" key="3">
    <source>
        <dbReference type="Proteomes" id="UP000642910"/>
    </source>
</evidence>
<gene>
    <name evidence="2" type="ORF">IW967_10740</name>
</gene>
<dbReference type="Proteomes" id="UP000642910">
    <property type="component" value="Unassembled WGS sequence"/>
</dbReference>
<evidence type="ECO:0000313" key="2">
    <source>
        <dbReference type="EMBL" id="MBF8378334.1"/>
    </source>
</evidence>
<dbReference type="CDD" id="cd10959">
    <property type="entry name" value="CE4_NodB_like_3"/>
    <property type="match status" value="1"/>
</dbReference>
<proteinExistence type="predicted"/>
<dbReference type="RefSeq" id="WP_195867851.1">
    <property type="nucleotide sequence ID" value="NZ_JADPKZ010000042.1"/>
</dbReference>
<feature type="domain" description="NodB homology" evidence="1">
    <location>
        <begin position="39"/>
        <end position="226"/>
    </location>
</feature>